<protein>
    <submittedName>
        <fullName evidence="2">Uncharacterized protein</fullName>
    </submittedName>
</protein>
<dbReference type="RefSeq" id="WP_039457603.1">
    <property type="nucleotide sequence ID" value="NZ_JWLZ01000023.1"/>
</dbReference>
<comment type="caution">
    <text evidence="2">The sequence shown here is derived from an EMBL/GenBank/DDBJ whole genome shotgun (WGS) entry which is preliminary data.</text>
</comment>
<dbReference type="Proteomes" id="UP000031278">
    <property type="component" value="Unassembled WGS sequence"/>
</dbReference>
<dbReference type="AlphaFoldDB" id="A0A0B9G8W6"/>
<gene>
    <name evidence="2" type="ORF">RJ45_02625</name>
</gene>
<organism evidence="2 3">
    <name type="scientific">Photobacterium gaetbulicola</name>
    <dbReference type="NCBI Taxonomy" id="1295392"/>
    <lineage>
        <taxon>Bacteria</taxon>
        <taxon>Pseudomonadati</taxon>
        <taxon>Pseudomonadota</taxon>
        <taxon>Gammaproteobacteria</taxon>
        <taxon>Vibrionales</taxon>
        <taxon>Vibrionaceae</taxon>
        <taxon>Photobacterium</taxon>
    </lineage>
</organism>
<name>A0A0B9G8W6_9GAMM</name>
<feature type="region of interest" description="Disordered" evidence="1">
    <location>
        <begin position="181"/>
        <end position="204"/>
    </location>
</feature>
<dbReference type="EMBL" id="JWLZ01000023">
    <property type="protein sequence ID" value="KHT65133.1"/>
    <property type="molecule type" value="Genomic_DNA"/>
</dbReference>
<evidence type="ECO:0000313" key="3">
    <source>
        <dbReference type="Proteomes" id="UP000031278"/>
    </source>
</evidence>
<evidence type="ECO:0000313" key="2">
    <source>
        <dbReference type="EMBL" id="KHT65133.1"/>
    </source>
</evidence>
<reference evidence="2 3" key="1">
    <citation type="submission" date="2014-12" db="EMBL/GenBank/DDBJ databases">
        <title>Genome sequencing of Photobacterium gaetbulicola AD005a.</title>
        <authorList>
            <person name="Adrian T.G.S."/>
            <person name="Chan K.G."/>
        </authorList>
    </citation>
    <scope>NUCLEOTIDE SEQUENCE [LARGE SCALE GENOMIC DNA]</scope>
    <source>
        <strain evidence="2 3">AD005a</strain>
    </source>
</reference>
<proteinExistence type="predicted"/>
<evidence type="ECO:0000256" key="1">
    <source>
        <dbReference type="SAM" id="MobiDB-lite"/>
    </source>
</evidence>
<feature type="compositionally biased region" description="Basic and acidic residues" evidence="1">
    <location>
        <begin position="185"/>
        <end position="196"/>
    </location>
</feature>
<accession>A0A0B9G8W6</accession>
<sequence length="338" mass="37662">MRFEERLEVLQQCLGQIYPGVISDVRHSPLIPLLERCEGGTLRSSDLLDWQGDFCPVAWLNLLQSTLRAMDDWCERLGGDRGLLDLEHYQVLQYFAALTANLLSYVALYDSDFIDYPLGSEDINRLAAKDIIQPTRLIGHKEFSRLYDAAPLDGGRHEALLDWLSGRRYFKAVSEKGDIAAQDSRLPEQADPEKRLPKPPAAVGDTWQLRAESDKLSSEDVIDILQRHGLVPHAAYRETKYLKPLGFKPGDSAGPVACGVLVVEKTKTANLWLLTADVAEPLSGLSRVDYPATSPTAERYGRNSNLQKIAELAYAPVSKIKIKTVAELRSVLTYLGRG</sequence>